<proteinExistence type="predicted"/>
<dbReference type="Gene3D" id="3.30.360.10">
    <property type="entry name" value="Dihydrodipicolinate Reductase, domain 2"/>
    <property type="match status" value="1"/>
</dbReference>
<dbReference type="Gene3D" id="3.40.50.720">
    <property type="entry name" value="NAD(P)-binding Rossmann-like Domain"/>
    <property type="match status" value="1"/>
</dbReference>
<evidence type="ECO:0000313" key="4">
    <source>
        <dbReference type="Proteomes" id="UP000799779"/>
    </source>
</evidence>
<evidence type="ECO:0000259" key="2">
    <source>
        <dbReference type="Pfam" id="PF22685"/>
    </source>
</evidence>
<name>A0A6A5WSQ3_9PLEO</name>
<organism evidence="3 4">
    <name type="scientific">Amniculicola lignicola CBS 123094</name>
    <dbReference type="NCBI Taxonomy" id="1392246"/>
    <lineage>
        <taxon>Eukaryota</taxon>
        <taxon>Fungi</taxon>
        <taxon>Dikarya</taxon>
        <taxon>Ascomycota</taxon>
        <taxon>Pezizomycotina</taxon>
        <taxon>Dothideomycetes</taxon>
        <taxon>Pleosporomycetidae</taxon>
        <taxon>Pleosporales</taxon>
        <taxon>Amniculicolaceae</taxon>
        <taxon>Amniculicola</taxon>
    </lineage>
</organism>
<sequence>MAPIRVGIVGLSTNSSASSWSKVAHLPYLKASPHYEIAGICNSTLASSQAAVEAFDLPSAEAFANIESMSADPNIDLITVCGPVRMHASMVKPALEAGKNVYCEWPLVRTYKEAQELADLAKKNNAQTYIGLESRISPPWLKLRHLLSSNTIGNVLTTNAVADLGPLPQAWVKSGPFYLDVKSGQSPLNTRFAHFLDGFCCTLGEFESFVPMLVTHQKEVKVYNVPISGLGEATQEPNEPFEMTSRTAPDEILLQGKLKTGTIASIHFRSGPAESDGNNLRWVIVGTAGVIELTQKSGQFGRDMSFKIKVVKNGEAEDIDIDWETEGEFKMFGSAVVLTTPGRNYKAIVEGIKEGIVDFEHAARRQKVIEEIIERGFQV</sequence>
<dbReference type="EMBL" id="ML977569">
    <property type="protein sequence ID" value="KAF2003984.1"/>
    <property type="molecule type" value="Genomic_DNA"/>
</dbReference>
<dbReference type="AlphaFoldDB" id="A0A6A5WSQ3"/>
<reference evidence="3" key="1">
    <citation type="journal article" date="2020" name="Stud. Mycol.">
        <title>101 Dothideomycetes genomes: a test case for predicting lifestyles and emergence of pathogens.</title>
        <authorList>
            <person name="Haridas S."/>
            <person name="Albert R."/>
            <person name="Binder M."/>
            <person name="Bloem J."/>
            <person name="Labutti K."/>
            <person name="Salamov A."/>
            <person name="Andreopoulos B."/>
            <person name="Baker S."/>
            <person name="Barry K."/>
            <person name="Bills G."/>
            <person name="Bluhm B."/>
            <person name="Cannon C."/>
            <person name="Castanera R."/>
            <person name="Culley D."/>
            <person name="Daum C."/>
            <person name="Ezra D."/>
            <person name="Gonzalez J."/>
            <person name="Henrissat B."/>
            <person name="Kuo A."/>
            <person name="Liang C."/>
            <person name="Lipzen A."/>
            <person name="Lutzoni F."/>
            <person name="Magnuson J."/>
            <person name="Mondo S."/>
            <person name="Nolan M."/>
            <person name="Ohm R."/>
            <person name="Pangilinan J."/>
            <person name="Park H.-J."/>
            <person name="Ramirez L."/>
            <person name="Alfaro M."/>
            <person name="Sun H."/>
            <person name="Tritt A."/>
            <person name="Yoshinaga Y."/>
            <person name="Zwiers L.-H."/>
            <person name="Turgeon B."/>
            <person name="Goodwin S."/>
            <person name="Spatafora J."/>
            <person name="Crous P."/>
            <person name="Grigoriev I."/>
        </authorList>
    </citation>
    <scope>NUCLEOTIDE SEQUENCE</scope>
    <source>
        <strain evidence="3">CBS 123094</strain>
    </source>
</reference>
<dbReference type="SUPFAM" id="SSF51735">
    <property type="entry name" value="NAD(P)-binding Rossmann-fold domains"/>
    <property type="match status" value="1"/>
</dbReference>
<dbReference type="GO" id="GO:0000166">
    <property type="term" value="F:nucleotide binding"/>
    <property type="evidence" value="ECO:0007669"/>
    <property type="project" value="InterPro"/>
</dbReference>
<dbReference type="Pfam" id="PF01408">
    <property type="entry name" value="GFO_IDH_MocA"/>
    <property type="match status" value="1"/>
</dbReference>
<dbReference type="PANTHER" id="PTHR43708">
    <property type="entry name" value="CONSERVED EXPRESSED OXIDOREDUCTASE (EUROFUNG)"/>
    <property type="match status" value="1"/>
</dbReference>
<dbReference type="Proteomes" id="UP000799779">
    <property type="component" value="Unassembled WGS sequence"/>
</dbReference>
<evidence type="ECO:0000259" key="1">
    <source>
        <dbReference type="Pfam" id="PF01408"/>
    </source>
</evidence>
<dbReference type="InterPro" id="IPR051317">
    <property type="entry name" value="Gfo/Idh/MocA_oxidoreduct"/>
</dbReference>
<protein>
    <submittedName>
        <fullName evidence="3">NAD(P)-binding protein</fullName>
    </submittedName>
</protein>
<dbReference type="Pfam" id="PF22685">
    <property type="entry name" value="Gal80p_C-like"/>
    <property type="match status" value="1"/>
</dbReference>
<feature type="domain" description="Gal80p-like C-terminal" evidence="2">
    <location>
        <begin position="141"/>
        <end position="294"/>
    </location>
</feature>
<dbReference type="InterPro" id="IPR000683">
    <property type="entry name" value="Gfo/Idh/MocA-like_OxRdtase_N"/>
</dbReference>
<dbReference type="PANTHER" id="PTHR43708:SF1">
    <property type="entry name" value="GALACTOSE_LACTOSE METABOLISM REGULATORY PROTEIN GAL80"/>
    <property type="match status" value="1"/>
</dbReference>
<dbReference type="OrthoDB" id="64915at2759"/>
<dbReference type="InterPro" id="IPR055080">
    <property type="entry name" value="Gal80p-like_C"/>
</dbReference>
<feature type="domain" description="Gfo/Idh/MocA-like oxidoreductase N-terminal" evidence="1">
    <location>
        <begin position="4"/>
        <end position="130"/>
    </location>
</feature>
<keyword evidence="4" id="KW-1185">Reference proteome</keyword>
<evidence type="ECO:0000313" key="3">
    <source>
        <dbReference type="EMBL" id="KAF2003984.1"/>
    </source>
</evidence>
<dbReference type="SUPFAM" id="SSF55347">
    <property type="entry name" value="Glyceraldehyde-3-phosphate dehydrogenase-like, C-terminal domain"/>
    <property type="match status" value="1"/>
</dbReference>
<gene>
    <name evidence="3" type="ORF">P154DRAFT_64181</name>
</gene>
<accession>A0A6A5WSQ3</accession>
<dbReference type="InterPro" id="IPR036291">
    <property type="entry name" value="NAD(P)-bd_dom_sf"/>
</dbReference>